<dbReference type="GO" id="GO:0019748">
    <property type="term" value="P:secondary metabolic process"/>
    <property type="evidence" value="ECO:0007669"/>
    <property type="project" value="TreeGrafter"/>
</dbReference>
<evidence type="ECO:0000256" key="5">
    <source>
        <dbReference type="ARBA" id="ARBA00023180"/>
    </source>
</evidence>
<dbReference type="Pfam" id="PF00450">
    <property type="entry name" value="Peptidase_S10"/>
    <property type="match status" value="1"/>
</dbReference>
<comment type="similarity">
    <text evidence="1">Belongs to the peptidase S10 family.</text>
</comment>
<dbReference type="GO" id="GO:0016747">
    <property type="term" value="F:acyltransferase activity, transferring groups other than amino-acyl groups"/>
    <property type="evidence" value="ECO:0007669"/>
    <property type="project" value="TreeGrafter"/>
</dbReference>
<evidence type="ECO:0000256" key="1">
    <source>
        <dbReference type="ARBA" id="ARBA00009431"/>
    </source>
</evidence>
<dbReference type="AlphaFoldDB" id="A0A2G9HB49"/>
<evidence type="ECO:0000313" key="8">
    <source>
        <dbReference type="Proteomes" id="UP000231279"/>
    </source>
</evidence>
<dbReference type="Gene3D" id="3.40.50.1820">
    <property type="entry name" value="alpha/beta hydrolase"/>
    <property type="match status" value="1"/>
</dbReference>
<evidence type="ECO:0000256" key="4">
    <source>
        <dbReference type="ARBA" id="ARBA00022801"/>
    </source>
</evidence>
<dbReference type="SUPFAM" id="SSF53474">
    <property type="entry name" value="alpha/beta-Hydrolases"/>
    <property type="match status" value="1"/>
</dbReference>
<dbReference type="PANTHER" id="PTHR11802">
    <property type="entry name" value="SERINE PROTEASE FAMILY S10 SERINE CARBOXYPEPTIDASE"/>
    <property type="match status" value="1"/>
</dbReference>
<name>A0A2G9HB49_9LAMI</name>
<evidence type="ECO:0000313" key="7">
    <source>
        <dbReference type="EMBL" id="PIN14738.1"/>
    </source>
</evidence>
<dbReference type="GO" id="GO:0006508">
    <property type="term" value="P:proteolysis"/>
    <property type="evidence" value="ECO:0007669"/>
    <property type="project" value="UniProtKB-KW"/>
</dbReference>
<feature type="signal peptide" evidence="6">
    <location>
        <begin position="1"/>
        <end position="26"/>
    </location>
</feature>
<dbReference type="PANTHER" id="PTHR11802:SF224">
    <property type="entry name" value="SERINE CARBOXYPEPTIDASE-LIKE 7 ISOFORM X1"/>
    <property type="match status" value="1"/>
</dbReference>
<sequence>MFFSQSKLQLTLLLIILVFFHTFCSSHNVIEYLPGFPGKLPFKLETGYIGVGEKEEVQLFYYFFESESNPEDDPLMLWLAGGPGCSSLYGVTNEIGPFTIDFLNSNRSLPSLMLREHAWTKVANIIFLDQPVGTGFSYATTPEAFYSNDTYATELAYEFLRKWLISHPKYINNPLYISGISYAGVTVPLVANNIYRGNEAGIKPLMNIKGYILGNPYTDAFGDINERVTYAHRMGLLSDRLHHSAKVNCHGNYVNVNPENVLCLNDLDRINQCLDKINEYMILEPSCDSVWSTKEDILSSAIPFPGESPTNFLQSVVAPEKKIMCRNAAVVHLYTWANNKSVRQALDIREGTKGEWTRCNKTIQSSTQVPDGTTPYVCNAKSVVGYHKDFAHKNCRTLIFSGDHDKAFPHTATEKWIEFLEVPILSDWRPWFVQGQIAGYTMTYGRDDYELTYATVKGAGHTAPEYKPEECFAMITRWFDESSF</sequence>
<dbReference type="InterPro" id="IPR001563">
    <property type="entry name" value="Peptidase_S10"/>
</dbReference>
<evidence type="ECO:0000256" key="3">
    <source>
        <dbReference type="ARBA" id="ARBA00022670"/>
    </source>
</evidence>
<keyword evidence="5" id="KW-0325">Glycoprotein</keyword>
<keyword evidence="8" id="KW-1185">Reference proteome</keyword>
<dbReference type="PROSITE" id="PS00560">
    <property type="entry name" value="CARBOXYPEPT_SER_HIS"/>
    <property type="match status" value="1"/>
</dbReference>
<dbReference type="EMBL" id="NKXS01002228">
    <property type="protein sequence ID" value="PIN14738.1"/>
    <property type="molecule type" value="Genomic_DNA"/>
</dbReference>
<keyword evidence="2 7" id="KW-0121">Carboxypeptidase</keyword>
<protein>
    <submittedName>
        <fullName evidence="7">Serine carboxypeptidases (Lysosomal cathepsin A)</fullName>
    </submittedName>
</protein>
<keyword evidence="4" id="KW-0378">Hydrolase</keyword>
<dbReference type="PRINTS" id="PR00724">
    <property type="entry name" value="CRBOXYPTASEC"/>
</dbReference>
<comment type="caution">
    <text evidence="7">The sequence shown here is derived from an EMBL/GenBank/DDBJ whole genome shotgun (WGS) entry which is preliminary data.</text>
</comment>
<dbReference type="InterPro" id="IPR029058">
    <property type="entry name" value="AB_hydrolase_fold"/>
</dbReference>
<feature type="chain" id="PRO_5013681544" evidence="6">
    <location>
        <begin position="27"/>
        <end position="484"/>
    </location>
</feature>
<dbReference type="GO" id="GO:0004185">
    <property type="term" value="F:serine-type carboxypeptidase activity"/>
    <property type="evidence" value="ECO:0007669"/>
    <property type="project" value="InterPro"/>
</dbReference>
<dbReference type="Gene3D" id="3.40.50.12670">
    <property type="match status" value="1"/>
</dbReference>
<evidence type="ECO:0000256" key="6">
    <source>
        <dbReference type="SAM" id="SignalP"/>
    </source>
</evidence>
<organism evidence="7 8">
    <name type="scientific">Handroanthus impetiginosus</name>
    <dbReference type="NCBI Taxonomy" id="429701"/>
    <lineage>
        <taxon>Eukaryota</taxon>
        <taxon>Viridiplantae</taxon>
        <taxon>Streptophyta</taxon>
        <taxon>Embryophyta</taxon>
        <taxon>Tracheophyta</taxon>
        <taxon>Spermatophyta</taxon>
        <taxon>Magnoliopsida</taxon>
        <taxon>eudicotyledons</taxon>
        <taxon>Gunneridae</taxon>
        <taxon>Pentapetalae</taxon>
        <taxon>asterids</taxon>
        <taxon>lamiids</taxon>
        <taxon>Lamiales</taxon>
        <taxon>Bignoniaceae</taxon>
        <taxon>Crescentiina</taxon>
        <taxon>Tabebuia alliance</taxon>
        <taxon>Handroanthus</taxon>
    </lineage>
</organism>
<keyword evidence="3" id="KW-0645">Protease</keyword>
<keyword evidence="6" id="KW-0732">Signal</keyword>
<dbReference type="InterPro" id="IPR033124">
    <property type="entry name" value="Ser_caboxypep_his_AS"/>
</dbReference>
<dbReference type="FunFam" id="3.40.50.1820:FF:000072">
    <property type="entry name" value="Serine carboxypeptidase-like 19"/>
    <property type="match status" value="1"/>
</dbReference>
<reference evidence="8" key="1">
    <citation type="journal article" date="2018" name="Gigascience">
        <title>Genome assembly of the Pink Ipe (Handroanthus impetiginosus, Bignoniaceae), a highly valued, ecologically keystone Neotropical timber forest tree.</title>
        <authorList>
            <person name="Silva-Junior O.B."/>
            <person name="Grattapaglia D."/>
            <person name="Novaes E."/>
            <person name="Collevatti R.G."/>
        </authorList>
    </citation>
    <scope>NUCLEOTIDE SEQUENCE [LARGE SCALE GENOMIC DNA]</scope>
    <source>
        <strain evidence="8">cv. UFG-1</strain>
    </source>
</reference>
<proteinExistence type="inferred from homology"/>
<dbReference type="OrthoDB" id="901533at2759"/>
<dbReference type="STRING" id="429701.A0A2G9HB49"/>
<accession>A0A2G9HB49</accession>
<dbReference type="Proteomes" id="UP000231279">
    <property type="component" value="Unassembled WGS sequence"/>
</dbReference>
<gene>
    <name evidence="7" type="ORF">CDL12_12641</name>
</gene>
<evidence type="ECO:0000256" key="2">
    <source>
        <dbReference type="ARBA" id="ARBA00022645"/>
    </source>
</evidence>
<dbReference type="FunFam" id="3.40.50.12670:FF:000002">
    <property type="entry name" value="Carboxypeptidase"/>
    <property type="match status" value="1"/>
</dbReference>